<feature type="chain" id="PRO_5012499108" evidence="1">
    <location>
        <begin position="31"/>
        <end position="290"/>
    </location>
</feature>
<keyword evidence="1" id="KW-0732">Signal</keyword>
<dbReference type="AlphaFoldDB" id="A0A1L7WSY2"/>
<feature type="signal peptide" evidence="1">
    <location>
        <begin position="1"/>
        <end position="30"/>
    </location>
</feature>
<proteinExistence type="predicted"/>
<protein>
    <submittedName>
        <fullName evidence="2">Uncharacterized protein</fullName>
    </submittedName>
</protein>
<evidence type="ECO:0000313" key="3">
    <source>
        <dbReference type="Proteomes" id="UP000184330"/>
    </source>
</evidence>
<keyword evidence="3" id="KW-1185">Reference proteome</keyword>
<accession>A0A1L7WSY2</accession>
<evidence type="ECO:0000256" key="1">
    <source>
        <dbReference type="SAM" id="SignalP"/>
    </source>
</evidence>
<sequence length="290" mass="31672">MRRGLAQLGTMMNFRVTAALLIMSCRSVYSASLVSVIIPPPDSIRLSSTSPTSMPYPKIPEYFTTALDILCTMVTTGCHDHEMFVWAFDTATTCLQCYDAMPQSAIQVTSTIESSGSESTTSTTKDLSLSFIASTLMILATSTAHPVSIEPRSWKPAISISSKYTAVVSSTSLSQSPVPSWSILSSSYAEYLASFVASVAINNVPSSSVDEVLLSKINIWHKESFVSMEREWEYVQYRYPQHGAASFATRRDRIQAIRSISSADTVLADGFRSIGAARKLASRLAIELKL</sequence>
<dbReference type="Proteomes" id="UP000184330">
    <property type="component" value="Unassembled WGS sequence"/>
</dbReference>
<reference evidence="2 3" key="1">
    <citation type="submission" date="2016-03" db="EMBL/GenBank/DDBJ databases">
        <authorList>
            <person name="Ploux O."/>
        </authorList>
    </citation>
    <scope>NUCLEOTIDE SEQUENCE [LARGE SCALE GENOMIC DNA]</scope>
    <source>
        <strain evidence="2 3">UAMH 11012</strain>
    </source>
</reference>
<gene>
    <name evidence="2" type="ORF">PAC_05768</name>
</gene>
<dbReference type="EMBL" id="FJOG01000007">
    <property type="protein sequence ID" value="CZR55880.1"/>
    <property type="molecule type" value="Genomic_DNA"/>
</dbReference>
<name>A0A1L7WSY2_9HELO</name>
<organism evidence="2 3">
    <name type="scientific">Phialocephala subalpina</name>
    <dbReference type="NCBI Taxonomy" id="576137"/>
    <lineage>
        <taxon>Eukaryota</taxon>
        <taxon>Fungi</taxon>
        <taxon>Dikarya</taxon>
        <taxon>Ascomycota</taxon>
        <taxon>Pezizomycotina</taxon>
        <taxon>Leotiomycetes</taxon>
        <taxon>Helotiales</taxon>
        <taxon>Mollisiaceae</taxon>
        <taxon>Phialocephala</taxon>
        <taxon>Phialocephala fortinii species complex</taxon>
    </lineage>
</organism>
<evidence type="ECO:0000313" key="2">
    <source>
        <dbReference type="EMBL" id="CZR55880.1"/>
    </source>
</evidence>